<accession>A0ABX0V3B4</accession>
<dbReference type="Proteomes" id="UP001429580">
    <property type="component" value="Unassembled WGS sequence"/>
</dbReference>
<name>A0ABX0V3B4_9HYPH</name>
<feature type="region of interest" description="Disordered" evidence="5">
    <location>
        <begin position="1"/>
        <end position="29"/>
    </location>
</feature>
<evidence type="ECO:0000256" key="3">
    <source>
        <dbReference type="ARBA" id="ARBA00023163"/>
    </source>
</evidence>
<evidence type="ECO:0000313" key="8">
    <source>
        <dbReference type="Proteomes" id="UP001429580"/>
    </source>
</evidence>
<keyword evidence="2 4" id="KW-0238">DNA-binding</keyword>
<evidence type="ECO:0000256" key="1">
    <source>
        <dbReference type="ARBA" id="ARBA00023015"/>
    </source>
</evidence>
<reference evidence="7 8" key="1">
    <citation type="submission" date="2020-03" db="EMBL/GenBank/DDBJ databases">
        <title>Genomic Encyclopedia of Type Strains, Phase IV (KMG-IV): sequencing the most valuable type-strain genomes for metagenomic binning, comparative biology and taxonomic classification.</title>
        <authorList>
            <person name="Goeker M."/>
        </authorList>
    </citation>
    <scope>NUCLEOTIDE SEQUENCE [LARGE SCALE GENOMIC DNA]</scope>
    <source>
        <strain evidence="7 8">DSM 103870</strain>
    </source>
</reference>
<evidence type="ECO:0000259" key="6">
    <source>
        <dbReference type="PROSITE" id="PS50977"/>
    </source>
</evidence>
<dbReference type="SUPFAM" id="SSF46689">
    <property type="entry name" value="Homeodomain-like"/>
    <property type="match status" value="1"/>
</dbReference>
<dbReference type="PROSITE" id="PS50977">
    <property type="entry name" value="HTH_TETR_2"/>
    <property type="match status" value="1"/>
</dbReference>
<evidence type="ECO:0000256" key="4">
    <source>
        <dbReference type="PROSITE-ProRule" id="PRU00335"/>
    </source>
</evidence>
<evidence type="ECO:0000256" key="5">
    <source>
        <dbReference type="SAM" id="MobiDB-lite"/>
    </source>
</evidence>
<evidence type="ECO:0000256" key="2">
    <source>
        <dbReference type="ARBA" id="ARBA00023125"/>
    </source>
</evidence>
<sequence length="234" mass="25637">MTDQQRPDAPETSAPAEPEAVKPASDRMRLKKQVKRAAILRAAVDEFTERGFANARLSSVAERAGVAKGTLYLYFRSKEDLFAGVVHETLLPPEGDRDGKSGTDASPVEAFRAFMLGAVADLQNSGRAGVALVALTEGHHFPQLVDIYIQAVLEPILQRISKLMEDGSTPRLDAIRRFPQLLVAPVVTGLLWNRFMTKHPPVDLVEIVDAQLSLVLGDAERREDEPDDATGTER</sequence>
<dbReference type="InterPro" id="IPR009057">
    <property type="entry name" value="Homeodomain-like_sf"/>
</dbReference>
<dbReference type="Pfam" id="PF00440">
    <property type="entry name" value="TetR_N"/>
    <property type="match status" value="1"/>
</dbReference>
<feature type="domain" description="HTH tetR-type" evidence="6">
    <location>
        <begin position="33"/>
        <end position="93"/>
    </location>
</feature>
<dbReference type="InterPro" id="IPR050109">
    <property type="entry name" value="HTH-type_TetR-like_transc_reg"/>
</dbReference>
<keyword evidence="1" id="KW-0805">Transcription regulation</keyword>
<dbReference type="InterPro" id="IPR001647">
    <property type="entry name" value="HTH_TetR"/>
</dbReference>
<dbReference type="PANTHER" id="PTHR30055:SF234">
    <property type="entry name" value="HTH-TYPE TRANSCRIPTIONAL REGULATOR BETI"/>
    <property type="match status" value="1"/>
</dbReference>
<dbReference type="PRINTS" id="PR00455">
    <property type="entry name" value="HTHTETR"/>
</dbReference>
<evidence type="ECO:0000313" key="7">
    <source>
        <dbReference type="EMBL" id="NIJ59702.1"/>
    </source>
</evidence>
<dbReference type="Gene3D" id="1.10.357.10">
    <property type="entry name" value="Tetracycline Repressor, domain 2"/>
    <property type="match status" value="1"/>
</dbReference>
<dbReference type="RefSeq" id="WP_166955347.1">
    <property type="nucleotide sequence ID" value="NZ_JAASQI010000010.1"/>
</dbReference>
<comment type="caution">
    <text evidence="7">The sequence shown here is derived from an EMBL/GenBank/DDBJ whole genome shotgun (WGS) entry which is preliminary data.</text>
</comment>
<keyword evidence="8" id="KW-1185">Reference proteome</keyword>
<proteinExistence type="predicted"/>
<keyword evidence="3" id="KW-0804">Transcription</keyword>
<organism evidence="7 8">
    <name type="scientific">Pseudochelatococcus lubricantis</name>
    <dbReference type="NCBI Taxonomy" id="1538102"/>
    <lineage>
        <taxon>Bacteria</taxon>
        <taxon>Pseudomonadati</taxon>
        <taxon>Pseudomonadota</taxon>
        <taxon>Alphaproteobacteria</taxon>
        <taxon>Hyphomicrobiales</taxon>
        <taxon>Chelatococcaceae</taxon>
        <taxon>Pseudochelatococcus</taxon>
    </lineage>
</organism>
<feature type="DNA-binding region" description="H-T-H motif" evidence="4">
    <location>
        <begin position="56"/>
        <end position="75"/>
    </location>
</feature>
<gene>
    <name evidence="7" type="ORF">FHS82_003563</name>
</gene>
<protein>
    <submittedName>
        <fullName evidence="7">AcrR family transcriptional regulator</fullName>
    </submittedName>
</protein>
<dbReference type="SUPFAM" id="SSF48498">
    <property type="entry name" value="Tetracyclin repressor-like, C-terminal domain"/>
    <property type="match status" value="1"/>
</dbReference>
<dbReference type="InterPro" id="IPR036271">
    <property type="entry name" value="Tet_transcr_reg_TetR-rel_C_sf"/>
</dbReference>
<dbReference type="EMBL" id="JAASQI010000010">
    <property type="protein sequence ID" value="NIJ59702.1"/>
    <property type="molecule type" value="Genomic_DNA"/>
</dbReference>
<dbReference type="PANTHER" id="PTHR30055">
    <property type="entry name" value="HTH-TYPE TRANSCRIPTIONAL REGULATOR RUTR"/>
    <property type="match status" value="1"/>
</dbReference>